<feature type="transmembrane region" description="Helical" evidence="1">
    <location>
        <begin position="6"/>
        <end position="25"/>
    </location>
</feature>
<proteinExistence type="predicted"/>
<evidence type="ECO:0000256" key="1">
    <source>
        <dbReference type="SAM" id="Phobius"/>
    </source>
</evidence>
<evidence type="ECO:0000313" key="2">
    <source>
        <dbReference type="EMBL" id="QHU34660.1"/>
    </source>
</evidence>
<reference evidence="2" key="1">
    <citation type="journal article" date="2020" name="Nature">
        <title>Giant virus diversity and host interactions through global metagenomics.</title>
        <authorList>
            <person name="Schulz F."/>
            <person name="Roux S."/>
            <person name="Paez-Espino D."/>
            <person name="Jungbluth S."/>
            <person name="Walsh D.A."/>
            <person name="Denef V.J."/>
            <person name="McMahon K.D."/>
            <person name="Konstantinidis K.T."/>
            <person name="Eloe-Fadrosh E.A."/>
            <person name="Kyrpides N.C."/>
            <person name="Woyke T."/>
        </authorList>
    </citation>
    <scope>NUCLEOTIDE SEQUENCE</scope>
    <source>
        <strain evidence="2">GVMAG-S-1016713-169</strain>
    </source>
</reference>
<name>A0A6C0LWB8_9ZZZZ</name>
<protein>
    <submittedName>
        <fullName evidence="2">Uncharacterized protein</fullName>
    </submittedName>
</protein>
<dbReference type="AlphaFoldDB" id="A0A6C0LWB8"/>
<sequence length="94" mass="10780">MGDLIQEYVIIVFLVLLLCCFMVRIMSIRRFEPVFTTDSSYIDQLQNNSIIVIDEQLNAIRSLNEYYNNDLEDIAIIVGPYGKNISLGVKITES</sequence>
<keyword evidence="1" id="KW-1133">Transmembrane helix</keyword>
<dbReference type="EMBL" id="MN740577">
    <property type="protein sequence ID" value="QHU34660.1"/>
    <property type="molecule type" value="Genomic_DNA"/>
</dbReference>
<keyword evidence="1" id="KW-0812">Transmembrane</keyword>
<keyword evidence="1" id="KW-0472">Membrane</keyword>
<accession>A0A6C0LWB8</accession>
<organism evidence="2">
    <name type="scientific">viral metagenome</name>
    <dbReference type="NCBI Taxonomy" id="1070528"/>
    <lineage>
        <taxon>unclassified sequences</taxon>
        <taxon>metagenomes</taxon>
        <taxon>organismal metagenomes</taxon>
    </lineage>
</organism>